<accession>A0ABS1JA03</accession>
<dbReference type="SUPFAM" id="SSF160467">
    <property type="entry name" value="PH0987 N-terminal domain-like"/>
    <property type="match status" value="1"/>
</dbReference>
<reference evidence="6 7" key="1">
    <citation type="submission" date="2021-01" db="EMBL/GenBank/DDBJ databases">
        <title>Tumebacillus sp. strain ITR2 16S ribosomal RNA gene Genome sequencing and assembly.</title>
        <authorList>
            <person name="Kang M."/>
        </authorList>
    </citation>
    <scope>NUCLEOTIDE SEQUENCE [LARGE SCALE GENOMIC DNA]</scope>
    <source>
        <strain evidence="6 7">ITR2</strain>
    </source>
</reference>
<dbReference type="PANTHER" id="PTHR34698:SF2">
    <property type="entry name" value="5-OXOPROLINASE SUBUNIT B"/>
    <property type="match status" value="1"/>
</dbReference>
<evidence type="ECO:0000256" key="4">
    <source>
        <dbReference type="SAM" id="MobiDB-lite"/>
    </source>
</evidence>
<dbReference type="EMBL" id="JAEQNB010000003">
    <property type="protein sequence ID" value="MBL0387108.1"/>
    <property type="molecule type" value="Genomic_DNA"/>
</dbReference>
<proteinExistence type="predicted"/>
<evidence type="ECO:0000313" key="7">
    <source>
        <dbReference type="Proteomes" id="UP000602284"/>
    </source>
</evidence>
<dbReference type="Gene3D" id="2.40.100.10">
    <property type="entry name" value="Cyclophilin-like"/>
    <property type="match status" value="1"/>
</dbReference>
<dbReference type="GO" id="GO:0017168">
    <property type="term" value="F:5-oxoprolinase (ATP-hydrolyzing) activity"/>
    <property type="evidence" value="ECO:0007669"/>
    <property type="project" value="UniProtKB-EC"/>
</dbReference>
<feature type="compositionally biased region" description="Basic and acidic residues" evidence="4">
    <location>
        <begin position="38"/>
        <end position="48"/>
    </location>
</feature>
<dbReference type="EC" id="3.5.2.9" evidence="6"/>
<name>A0ABS1JA03_9BACL</name>
<dbReference type="NCBIfam" id="TIGR00370">
    <property type="entry name" value="5-oxoprolinase subunit PxpB"/>
    <property type="match status" value="1"/>
</dbReference>
<dbReference type="Gene3D" id="3.30.1360.40">
    <property type="match status" value="1"/>
</dbReference>
<sequence length="327" mass="36534">MGSVQDPGNFQQRNPDDRHAVVGRRVCRFAVHAVDHASRAQDARRREQPATAPAHAPVEKKQEKAPVIDCGLFLYPCEIPDKDARSFFCYAKLIRRWTDLVNFEPLGEQAVLVRLGMEIREETFYEVTALAAELEARPFPGMWEMIPAFTTLTVFYHPHVSSYEQVCSYVEKALHSRPANSAPTSRVVEIPVCYGGEFGPDLEFVAEQNGLDVQEVVKFHTNAEYLVYMIGFAPGFPYLGGMPEEIAAPRKSTPRIKIPAGSVGIAGKQTGVYPLETPGGWQIIGQTPVRLFRPESERPSLLQGGDRVKFRAVTVDEFQAWQEGETP</sequence>
<keyword evidence="3" id="KW-0067">ATP-binding</keyword>
<evidence type="ECO:0000256" key="1">
    <source>
        <dbReference type="ARBA" id="ARBA00022741"/>
    </source>
</evidence>
<dbReference type="PANTHER" id="PTHR34698">
    <property type="entry name" value="5-OXOPROLINASE SUBUNIT B"/>
    <property type="match status" value="1"/>
</dbReference>
<evidence type="ECO:0000256" key="2">
    <source>
        <dbReference type="ARBA" id="ARBA00022801"/>
    </source>
</evidence>
<protein>
    <submittedName>
        <fullName evidence="6">5-oxoprolinase subunit PxpB</fullName>
        <ecNumber evidence="6">3.5.2.9</ecNumber>
    </submittedName>
</protein>
<dbReference type="Pfam" id="PF02682">
    <property type="entry name" value="CT_C_D"/>
    <property type="match status" value="1"/>
</dbReference>
<keyword evidence="2 6" id="KW-0378">Hydrolase</keyword>
<dbReference type="Proteomes" id="UP000602284">
    <property type="component" value="Unassembled WGS sequence"/>
</dbReference>
<evidence type="ECO:0000256" key="3">
    <source>
        <dbReference type="ARBA" id="ARBA00022840"/>
    </source>
</evidence>
<dbReference type="SMART" id="SM00796">
    <property type="entry name" value="AHS1"/>
    <property type="match status" value="1"/>
</dbReference>
<comment type="caution">
    <text evidence="6">The sequence shown here is derived from an EMBL/GenBank/DDBJ whole genome shotgun (WGS) entry which is preliminary data.</text>
</comment>
<dbReference type="InterPro" id="IPR010016">
    <property type="entry name" value="PxpB"/>
</dbReference>
<evidence type="ECO:0000313" key="6">
    <source>
        <dbReference type="EMBL" id="MBL0387108.1"/>
    </source>
</evidence>
<dbReference type="InterPro" id="IPR003833">
    <property type="entry name" value="CT_C_D"/>
</dbReference>
<organism evidence="6 7">
    <name type="scientific">Tumebacillus amylolyticus</name>
    <dbReference type="NCBI Taxonomy" id="2801339"/>
    <lineage>
        <taxon>Bacteria</taxon>
        <taxon>Bacillati</taxon>
        <taxon>Bacillota</taxon>
        <taxon>Bacilli</taxon>
        <taxon>Bacillales</taxon>
        <taxon>Alicyclobacillaceae</taxon>
        <taxon>Tumebacillus</taxon>
    </lineage>
</organism>
<evidence type="ECO:0000259" key="5">
    <source>
        <dbReference type="SMART" id="SM00796"/>
    </source>
</evidence>
<feature type="domain" description="Carboxyltransferase" evidence="5">
    <location>
        <begin position="101"/>
        <end position="302"/>
    </location>
</feature>
<feature type="region of interest" description="Disordered" evidence="4">
    <location>
        <begin position="38"/>
        <end position="60"/>
    </location>
</feature>
<keyword evidence="1" id="KW-0547">Nucleotide-binding</keyword>
<keyword evidence="7" id="KW-1185">Reference proteome</keyword>
<dbReference type="InterPro" id="IPR029000">
    <property type="entry name" value="Cyclophilin-like_dom_sf"/>
</dbReference>
<gene>
    <name evidence="6" type="primary">pxpB</name>
    <name evidence="6" type="ORF">JJB07_10640</name>
</gene>
<dbReference type="SUPFAM" id="SSF50891">
    <property type="entry name" value="Cyclophilin-like"/>
    <property type="match status" value="1"/>
</dbReference>